<feature type="transmembrane region" description="Helical" evidence="1">
    <location>
        <begin position="319"/>
        <end position="337"/>
    </location>
</feature>
<protein>
    <recommendedName>
        <fullName evidence="4">O-antigen ligase domain-containing protein</fullName>
    </recommendedName>
</protein>
<feature type="transmembrane region" description="Helical" evidence="1">
    <location>
        <begin position="93"/>
        <end position="110"/>
    </location>
</feature>
<feature type="transmembrane region" description="Helical" evidence="1">
    <location>
        <begin position="6"/>
        <end position="23"/>
    </location>
</feature>
<dbReference type="AlphaFoldDB" id="A0A4Q9FRV9"/>
<evidence type="ECO:0000256" key="1">
    <source>
        <dbReference type="SAM" id="Phobius"/>
    </source>
</evidence>
<name>A0A4Q9FRV9_9FLAO</name>
<evidence type="ECO:0000313" key="2">
    <source>
        <dbReference type="EMBL" id="TBN18647.1"/>
    </source>
</evidence>
<feature type="transmembrane region" description="Helical" evidence="1">
    <location>
        <begin position="130"/>
        <end position="156"/>
    </location>
</feature>
<feature type="transmembrane region" description="Helical" evidence="1">
    <location>
        <begin position="373"/>
        <end position="392"/>
    </location>
</feature>
<keyword evidence="1" id="KW-0812">Transmembrane</keyword>
<feature type="transmembrane region" description="Helical" evidence="1">
    <location>
        <begin position="214"/>
        <end position="235"/>
    </location>
</feature>
<reference evidence="2 3" key="1">
    <citation type="journal article" date="2015" name="Int. J. Syst. Evol. Microbiol.">
        <title>Hyunsoonleella pacifica sp. nov., isolated from seawater of South Pacific Gyre.</title>
        <authorList>
            <person name="Gao X."/>
            <person name="Zhang Z."/>
            <person name="Dai X."/>
            <person name="Zhang X.H."/>
        </authorList>
    </citation>
    <scope>NUCLEOTIDE SEQUENCE [LARGE SCALE GENOMIC DNA]</scope>
    <source>
        <strain evidence="2 3">SW033</strain>
    </source>
</reference>
<sequence>MITNKLNKHIVFLLFIVIVKTISPWSIINLGGISSFWAINSIVLFYIFSIKKRFYDTTNKRFDTIIFVFLIWNISAMVRGCFVAENYWEWKNLITMSFVFLLPLTIYFSTHREMVQSIFNMYMKYMLPAFFLFILVMNEVAYGVYLIPVSFMLLFLPLLSQKWKIVMLAFTMIVILSSIEARSNVIKFVIALGFGMLYYLRPFVNEKILRITRLFLLGLPFVLFTLAVSGTFNIFNISEYTEGEYTTNNTLGDEEDLTADTRTELYVEVIGSAIKNEYVWFGRTYARGNDSVLFGEKIEALTGTGKFERYSNEVSLLNIFTWTGLIGVILYFIIFIRASYLALYKSKSWFMKIIAVYVCFRWTYAWVEDFSRFDLSYICLWILIGMCYSLSFRSMTDGEFKYWVCGIFDIRYRKATLKKVRAIKQS</sequence>
<dbReference type="Proteomes" id="UP000292372">
    <property type="component" value="Unassembled WGS sequence"/>
</dbReference>
<keyword evidence="1" id="KW-0472">Membrane</keyword>
<gene>
    <name evidence="2" type="ORF">EYD46_00855</name>
</gene>
<dbReference type="OrthoDB" id="756650at2"/>
<evidence type="ECO:0008006" key="4">
    <source>
        <dbReference type="Google" id="ProtNLM"/>
    </source>
</evidence>
<feature type="transmembrane region" description="Helical" evidence="1">
    <location>
        <begin position="349"/>
        <end position="367"/>
    </location>
</feature>
<feature type="transmembrane region" description="Helical" evidence="1">
    <location>
        <begin position="30"/>
        <end position="50"/>
    </location>
</feature>
<comment type="caution">
    <text evidence="2">The sequence shown here is derived from an EMBL/GenBank/DDBJ whole genome shotgun (WGS) entry which is preliminary data.</text>
</comment>
<keyword evidence="3" id="KW-1185">Reference proteome</keyword>
<dbReference type="EMBL" id="SIRS01000001">
    <property type="protein sequence ID" value="TBN18647.1"/>
    <property type="molecule type" value="Genomic_DNA"/>
</dbReference>
<organism evidence="2 3">
    <name type="scientific">Hyunsoonleella pacifica</name>
    <dbReference type="NCBI Taxonomy" id="1080224"/>
    <lineage>
        <taxon>Bacteria</taxon>
        <taxon>Pseudomonadati</taxon>
        <taxon>Bacteroidota</taxon>
        <taxon>Flavobacteriia</taxon>
        <taxon>Flavobacteriales</taxon>
        <taxon>Flavobacteriaceae</taxon>
    </lineage>
</organism>
<accession>A0A4Q9FRV9</accession>
<proteinExistence type="predicted"/>
<feature type="transmembrane region" description="Helical" evidence="1">
    <location>
        <begin position="62"/>
        <end position="81"/>
    </location>
</feature>
<evidence type="ECO:0000313" key="3">
    <source>
        <dbReference type="Proteomes" id="UP000292372"/>
    </source>
</evidence>
<keyword evidence="1" id="KW-1133">Transmembrane helix</keyword>
<feature type="transmembrane region" description="Helical" evidence="1">
    <location>
        <begin position="185"/>
        <end position="202"/>
    </location>
</feature>